<dbReference type="Pfam" id="PF00620">
    <property type="entry name" value="RhoGAP"/>
    <property type="match status" value="1"/>
</dbReference>
<feature type="compositionally biased region" description="Basic and acidic residues" evidence="1">
    <location>
        <begin position="81"/>
        <end position="95"/>
    </location>
</feature>
<evidence type="ECO:0000313" key="3">
    <source>
        <dbReference type="EMBL" id="KAG9320461.1"/>
    </source>
</evidence>
<reference evidence="3" key="1">
    <citation type="submission" date="2021-07" db="EMBL/GenBank/DDBJ databases">
        <title>Draft genome of Mortierella alpina, strain LL118, isolated from an aspen leaf litter sample.</title>
        <authorList>
            <person name="Yang S."/>
            <person name="Vinatzer B.A."/>
        </authorList>
    </citation>
    <scope>NUCLEOTIDE SEQUENCE</scope>
    <source>
        <strain evidence="3">LL118</strain>
    </source>
</reference>
<feature type="domain" description="Rho-GAP" evidence="2">
    <location>
        <begin position="497"/>
        <end position="702"/>
    </location>
</feature>
<feature type="region of interest" description="Disordered" evidence="1">
    <location>
        <begin position="317"/>
        <end position="348"/>
    </location>
</feature>
<dbReference type="InterPro" id="IPR008936">
    <property type="entry name" value="Rho_GTPase_activation_prot"/>
</dbReference>
<evidence type="ECO:0000259" key="2">
    <source>
        <dbReference type="PROSITE" id="PS50238"/>
    </source>
</evidence>
<sequence>MALPESAVAVAREAPPKPTRIRTATSTSASSVEVAASGNTSPDAKTPVSLPHPVHHRRAAAQGGHAKANALHEHRMFARGRDESGNGSIEKDQQHSDTPTEPATLIAGKNGSSMKTAAPTQVPIHKKSPPRPISKRTQDGVSRAAVAPVPPPKPKRISLAPQPKAKPLSLQSAPLQPKLEHLTRPDAASVTQAVSAAVAATTPTAKDVQTPASLSTSTKIQLLAQSLEAPKPGADTKILETPRSAPVKKPRSTESSFDGSSILAEPVQPQARYRKHIHSSTRPIVTPSSPGPGADAAIVTSSSPGGSSALINARSKLRSTSDAKAPTSPTLAYSPIARPHTTSTPAFSDDLIPETSLSKSHGPFVAPTYPPYPLGYDDGNEDLMDDEQHAWVAPAAALTASLHKIQALAQGQTERMKQINYSEKKADLAEVVYEKSSLWRARGAEWSGIAKKAWDDRGGMGGIAGGLADRWKRKADGTNEGMPEYSRTAITDRIFGLPLEDAVRFSKISASTGVPAVVTRCIEYLDVMGVEEVGLYRVSGSTTNVARLKAMFDHGATGHDYDFLQKGNEPQNPHDVATLLKLYLRELPSPIIPQETMSNFTSIDFSGPQKHTVQALRSALRLLPLENYILLGSLSQHLSNLAEYENCTKMNISNLGLIFCPTLQIGSVLFKNLLGGDEGESERRANLLQVWEDLDRKHEEMENLEMIKDFETGHHFEKNGDRAFADVCEREQERERAMDQRTGGGEVGYQTTRQLDGWEDVDRDLLEFGPSPSRATVSSRLNGDSESKTLVSLLTPPTSAYNAAGTPLFNIAKPSEPAPDLYDELMTRELNEATNTPLIDLGLDEDLDPDRQDLRWRRHAREPAINRLSDSPPRTTARHERLPAVSLRF</sequence>
<dbReference type="GO" id="GO:0005096">
    <property type="term" value="F:GTPase activator activity"/>
    <property type="evidence" value="ECO:0007669"/>
    <property type="project" value="InterPro"/>
</dbReference>
<dbReference type="SUPFAM" id="SSF48350">
    <property type="entry name" value="GTPase activation domain, GAP"/>
    <property type="match status" value="1"/>
</dbReference>
<name>A0A9P8A0B1_MORAP</name>
<dbReference type="Proteomes" id="UP000717515">
    <property type="component" value="Unassembled WGS sequence"/>
</dbReference>
<dbReference type="GO" id="GO:0031267">
    <property type="term" value="F:small GTPase binding"/>
    <property type="evidence" value="ECO:0007669"/>
    <property type="project" value="InterPro"/>
</dbReference>
<feature type="compositionally biased region" description="Low complexity" evidence="1">
    <location>
        <begin position="23"/>
        <end position="37"/>
    </location>
</feature>
<accession>A0A9P8A0B1</accession>
<feature type="region of interest" description="Disordered" evidence="1">
    <location>
        <begin position="81"/>
        <end position="168"/>
    </location>
</feature>
<dbReference type="EMBL" id="JAIFTL010000289">
    <property type="protein sequence ID" value="KAG9320461.1"/>
    <property type="molecule type" value="Genomic_DNA"/>
</dbReference>
<feature type="compositionally biased region" description="Polar residues" evidence="1">
    <location>
        <begin position="318"/>
        <end position="331"/>
    </location>
</feature>
<dbReference type="InterPro" id="IPR000198">
    <property type="entry name" value="RhoGAP_dom"/>
</dbReference>
<organism evidence="3 4">
    <name type="scientific">Mortierella alpina</name>
    <name type="common">Oleaginous fungus</name>
    <name type="synonym">Mortierella renispora</name>
    <dbReference type="NCBI Taxonomy" id="64518"/>
    <lineage>
        <taxon>Eukaryota</taxon>
        <taxon>Fungi</taxon>
        <taxon>Fungi incertae sedis</taxon>
        <taxon>Mucoromycota</taxon>
        <taxon>Mortierellomycotina</taxon>
        <taxon>Mortierellomycetes</taxon>
        <taxon>Mortierellales</taxon>
        <taxon>Mortierellaceae</taxon>
        <taxon>Mortierella</taxon>
    </lineage>
</organism>
<feature type="compositionally biased region" description="Polar residues" evidence="1">
    <location>
        <begin position="110"/>
        <end position="119"/>
    </location>
</feature>
<proteinExistence type="predicted"/>
<dbReference type="PANTHER" id="PTHR12783">
    <property type="entry name" value="RALA BINDING PROTEIN 1 RALBP1"/>
    <property type="match status" value="1"/>
</dbReference>
<dbReference type="PROSITE" id="PS50238">
    <property type="entry name" value="RHOGAP"/>
    <property type="match status" value="1"/>
</dbReference>
<feature type="region of interest" description="Disordered" evidence="1">
    <location>
        <begin position="1"/>
        <end position="68"/>
    </location>
</feature>
<protein>
    <recommendedName>
        <fullName evidence="2">Rho-GAP domain-containing protein</fullName>
    </recommendedName>
</protein>
<comment type="caution">
    <text evidence="3">The sequence shown here is derived from an EMBL/GenBank/DDBJ whole genome shotgun (WGS) entry which is preliminary data.</text>
</comment>
<evidence type="ECO:0000256" key="1">
    <source>
        <dbReference type="SAM" id="MobiDB-lite"/>
    </source>
</evidence>
<dbReference type="Gene3D" id="1.10.555.10">
    <property type="entry name" value="Rho GTPase activation protein"/>
    <property type="match status" value="1"/>
</dbReference>
<dbReference type="AlphaFoldDB" id="A0A9P8A0B1"/>
<dbReference type="PANTHER" id="PTHR12783:SF5">
    <property type="entry name" value="RALA-BINDING PROTEIN 1"/>
    <property type="match status" value="1"/>
</dbReference>
<gene>
    <name evidence="3" type="ORF">KVV02_004983</name>
</gene>
<evidence type="ECO:0000313" key="4">
    <source>
        <dbReference type="Proteomes" id="UP000717515"/>
    </source>
</evidence>
<dbReference type="SMART" id="SM00324">
    <property type="entry name" value="RhoGAP"/>
    <property type="match status" value="1"/>
</dbReference>
<dbReference type="GO" id="GO:0007264">
    <property type="term" value="P:small GTPase-mediated signal transduction"/>
    <property type="evidence" value="ECO:0007669"/>
    <property type="project" value="InterPro"/>
</dbReference>
<dbReference type="InterPro" id="IPR039767">
    <property type="entry name" value="RALBP1"/>
</dbReference>